<sequence>MTDHLSLAATAGCVVAAVSPEPAQKAGVPAVAPVARAPNLSVTGDTPARATVRRLLHASLRTFRRYQAHDCPHPRETPAEPVQWLFRGAVEINHERYPELFDYERFRAPDEATLRDRNASASLGFLIELAVDVVTSSLSGVSAAHVTGLRQVEAMRPLLVREAMTVPVFVAMPSRGGYRVLIGDYFSAVVEVGAAHEAPRCDRFVFDIEADQRIVDAVPLDRLYRERWLFQGRSYRGLRSIEGMDETGAVGLVAHVGGKGSLLEGVFQLASLWTQFRFPFDSGTQPVRLDRMDFFAPISLLRRTATLECRIFVDEVAATEQVFSAELVHGEHVVLRLDRFTATRCVADTRTLDVYRRPQGADRMCDVVGGRVFVFDFGGRAEWVRTMLRETYLLDDERARLAGMADIDRDAGLFAMVAGKDALKHWLMRHYGLDELHPMEIRLVREGRGVFGMAGFEGERRPVGLGVHGDIGVAVTGSAGRVGIDVRRVDLAPRPRDAVALDADESAWLDAQPPSARLRASAILSTAKTACVRYRELAASPWPGVRKVRAVPGGWEGTVDGVCFKSCVYADRAVISWISDDDMAGRSLA</sequence>
<evidence type="ECO:0000313" key="2">
    <source>
        <dbReference type="Proteomes" id="UP001064632"/>
    </source>
</evidence>
<proteinExistence type="predicted"/>
<dbReference type="Proteomes" id="UP001064632">
    <property type="component" value="Chromosome"/>
</dbReference>
<evidence type="ECO:0008006" key="3">
    <source>
        <dbReference type="Google" id="ProtNLM"/>
    </source>
</evidence>
<organism evidence="1 2">
    <name type="scientific">Tahibacter amnicola</name>
    <dbReference type="NCBI Taxonomy" id="2976241"/>
    <lineage>
        <taxon>Bacteria</taxon>
        <taxon>Pseudomonadati</taxon>
        <taxon>Pseudomonadota</taxon>
        <taxon>Gammaproteobacteria</taxon>
        <taxon>Lysobacterales</taxon>
        <taxon>Rhodanobacteraceae</taxon>
        <taxon>Tahibacter</taxon>
    </lineage>
</organism>
<evidence type="ECO:0000313" key="1">
    <source>
        <dbReference type="EMBL" id="UXI69857.1"/>
    </source>
</evidence>
<protein>
    <recommendedName>
        <fullName evidence="3">Polyketide synthase-like dehydratase family protein</fullName>
    </recommendedName>
</protein>
<accession>A0ABY6BJB9</accession>
<dbReference type="EMBL" id="CP104694">
    <property type="protein sequence ID" value="UXI69857.1"/>
    <property type="molecule type" value="Genomic_DNA"/>
</dbReference>
<name>A0ABY6BJB9_9GAMM</name>
<gene>
    <name evidence="1" type="ORF">N4264_09585</name>
</gene>
<reference evidence="1" key="1">
    <citation type="submission" date="2022-09" db="EMBL/GenBank/DDBJ databases">
        <title>Tahibacter sp. nov., isolated from a fresh water.</title>
        <authorList>
            <person name="Baek J.H."/>
            <person name="Lee J.K."/>
            <person name="Kim J.M."/>
            <person name="Jeon C.O."/>
        </authorList>
    </citation>
    <scope>NUCLEOTIDE SEQUENCE</scope>
    <source>
        <strain evidence="1">W38</strain>
    </source>
</reference>
<keyword evidence="2" id="KW-1185">Reference proteome</keyword>
<dbReference type="RefSeq" id="WP_261696809.1">
    <property type="nucleotide sequence ID" value="NZ_CP104694.1"/>
</dbReference>